<sequence length="233" mass="26708">MNLDILIFAAHPDDAELGMGGTIAKFAAEGKSVGIIDLTEAELSSNGTIESRREETEAATKILSIAYRENLKVPDGKVKVNDEIVNSVVKLIRKYKPRVVFAPYFNDRHPDHIGASKIVKEAVFFSGLKKIGTELKEEKQLPHRPGKLYYYMQTYEFTPSFIIDISDHFETKMKAVRAYRSQFYDPNEKGELTFISDPKFIKYLEARARYFGFQIRKEYGEPFFSEEAIELKI</sequence>
<evidence type="ECO:0000313" key="1">
    <source>
        <dbReference type="EMBL" id="VAX18402.1"/>
    </source>
</evidence>
<dbReference type="PANTHER" id="PTHR12993">
    <property type="entry name" value="N-ACETYLGLUCOSAMINYL-PHOSPHATIDYLINOSITOL DE-N-ACETYLASE-RELATED"/>
    <property type="match status" value="1"/>
</dbReference>
<dbReference type="GO" id="GO:0071793">
    <property type="term" value="P:bacillithiol biosynthetic process"/>
    <property type="evidence" value="ECO:0007669"/>
    <property type="project" value="InterPro"/>
</dbReference>
<name>A0A3B1BR43_9ZZZZ</name>
<dbReference type="InterPro" id="IPR023842">
    <property type="entry name" value="Bacillithiol_biosynth_BshB1"/>
</dbReference>
<dbReference type="InterPro" id="IPR003737">
    <property type="entry name" value="GlcNAc_PI_deacetylase-related"/>
</dbReference>
<dbReference type="GO" id="GO:0016811">
    <property type="term" value="F:hydrolase activity, acting on carbon-nitrogen (but not peptide) bonds, in linear amides"/>
    <property type="evidence" value="ECO:0007669"/>
    <property type="project" value="TreeGrafter"/>
</dbReference>
<reference evidence="1" key="1">
    <citation type="submission" date="2018-06" db="EMBL/GenBank/DDBJ databases">
        <authorList>
            <person name="Zhirakovskaya E."/>
        </authorList>
    </citation>
    <scope>NUCLEOTIDE SEQUENCE</scope>
</reference>
<dbReference type="AlphaFoldDB" id="A0A3B1BR43"/>
<protein>
    <submittedName>
        <fullName evidence="1">N-acetylglucosaminyl-L-malate N-acetyl hydrolase</fullName>
    </submittedName>
</protein>
<organism evidence="1">
    <name type="scientific">hydrothermal vent metagenome</name>
    <dbReference type="NCBI Taxonomy" id="652676"/>
    <lineage>
        <taxon>unclassified sequences</taxon>
        <taxon>metagenomes</taxon>
        <taxon>ecological metagenomes</taxon>
    </lineage>
</organism>
<gene>
    <name evidence="1" type="ORF">MNBD_IGNAVI01-181</name>
</gene>
<keyword evidence="1" id="KW-0378">Hydrolase</keyword>
<dbReference type="Pfam" id="PF02585">
    <property type="entry name" value="PIG-L"/>
    <property type="match status" value="1"/>
</dbReference>
<dbReference type="SUPFAM" id="SSF102588">
    <property type="entry name" value="LmbE-like"/>
    <property type="match status" value="1"/>
</dbReference>
<dbReference type="InterPro" id="IPR024078">
    <property type="entry name" value="LmbE-like_dom_sf"/>
</dbReference>
<proteinExistence type="predicted"/>
<dbReference type="NCBIfam" id="TIGR04001">
    <property type="entry name" value="thiol_BshB1"/>
    <property type="match status" value="1"/>
</dbReference>
<accession>A0A3B1BR43</accession>
<dbReference type="PANTHER" id="PTHR12993:SF30">
    <property type="entry name" value="N-ACETYL-ALPHA-D-GLUCOSAMINYL L-MALATE DEACETYLASE 1"/>
    <property type="match status" value="1"/>
</dbReference>
<dbReference type="EMBL" id="UOGD01000101">
    <property type="protein sequence ID" value="VAX18402.1"/>
    <property type="molecule type" value="Genomic_DNA"/>
</dbReference>
<dbReference type="GO" id="GO:0019213">
    <property type="term" value="F:deacetylase activity"/>
    <property type="evidence" value="ECO:0007669"/>
    <property type="project" value="InterPro"/>
</dbReference>
<dbReference type="Gene3D" id="3.40.50.10320">
    <property type="entry name" value="LmbE-like"/>
    <property type="match status" value="1"/>
</dbReference>